<dbReference type="CDD" id="cd06260">
    <property type="entry name" value="DUF820-like"/>
    <property type="match status" value="1"/>
</dbReference>
<dbReference type="Gene3D" id="3.90.1570.10">
    <property type="entry name" value="tt1808, chain A"/>
    <property type="match status" value="1"/>
</dbReference>
<dbReference type="InterPro" id="IPR008538">
    <property type="entry name" value="Uma2"/>
</dbReference>
<evidence type="ECO:0000313" key="3">
    <source>
        <dbReference type="EMBL" id="KPQ36879.1"/>
    </source>
</evidence>
<reference evidence="3 4" key="1">
    <citation type="submission" date="2015-09" db="EMBL/GenBank/DDBJ databases">
        <title>Identification and resolution of microdiversity through metagenomic sequencing of parallel consortia.</title>
        <authorList>
            <person name="Nelson W.C."/>
            <person name="Romine M.F."/>
            <person name="Lindemann S.R."/>
        </authorList>
    </citation>
    <scope>NUCLEOTIDE SEQUENCE [LARGE SCALE GENOMIC DNA]</scope>
    <source>
        <strain evidence="3">Ana</strain>
    </source>
</reference>
<evidence type="ECO:0000259" key="2">
    <source>
        <dbReference type="Pfam" id="PF05685"/>
    </source>
</evidence>
<dbReference type="InterPro" id="IPR011335">
    <property type="entry name" value="Restrct_endonuc-II-like"/>
</dbReference>
<dbReference type="STRING" id="1666911.HLUCCA11_05135"/>
<dbReference type="Pfam" id="PF05685">
    <property type="entry name" value="Uma2"/>
    <property type="match status" value="1"/>
</dbReference>
<dbReference type="Proteomes" id="UP000050465">
    <property type="component" value="Unassembled WGS sequence"/>
</dbReference>
<feature type="region of interest" description="Disordered" evidence="1">
    <location>
        <begin position="1"/>
        <end position="28"/>
    </location>
</feature>
<comment type="caution">
    <text evidence="3">The sequence shown here is derived from an EMBL/GenBank/DDBJ whole genome shotgun (WGS) entry which is preliminary data.</text>
</comment>
<organism evidence="3 4">
    <name type="scientific">Phormidesmis priestleyi Ana</name>
    <dbReference type="NCBI Taxonomy" id="1666911"/>
    <lineage>
        <taxon>Bacteria</taxon>
        <taxon>Bacillati</taxon>
        <taxon>Cyanobacteriota</taxon>
        <taxon>Cyanophyceae</taxon>
        <taxon>Leptolyngbyales</taxon>
        <taxon>Leptolyngbyaceae</taxon>
        <taxon>Phormidesmis</taxon>
    </lineage>
</organism>
<feature type="compositionally biased region" description="Pro residues" evidence="1">
    <location>
        <begin position="14"/>
        <end position="28"/>
    </location>
</feature>
<dbReference type="PATRIC" id="fig|1666911.3.peg.3043"/>
<name>A0A0P7Z1F6_9CYAN</name>
<evidence type="ECO:0000256" key="1">
    <source>
        <dbReference type="SAM" id="MobiDB-lite"/>
    </source>
</evidence>
<proteinExistence type="predicted"/>
<sequence>MTAAFERPIKRPPEQPPEQRPQPIAPLPKPVSFEQFIAWYPQNSEYRYELRRGVIFQVPKPRGQHSELAGLIHDELAIAIRRAGHPYIIPRECILKLGDDTGYEPDVIVLDKAALAAEPLWQKASTVEKGTTVKLVIEVVSSNWQDDYEIKLAAYESLGIAEYWIVDYAGLGGFRHLGKPKQPTLTICRLIEGEYEITRLRGEALVASSALPDLKMAAKDLLVIAP</sequence>
<feature type="domain" description="Putative restriction endonuclease" evidence="2">
    <location>
        <begin position="33"/>
        <end position="217"/>
    </location>
</feature>
<dbReference type="SUPFAM" id="SSF52980">
    <property type="entry name" value="Restriction endonuclease-like"/>
    <property type="match status" value="1"/>
</dbReference>
<dbReference type="InterPro" id="IPR012296">
    <property type="entry name" value="Nuclease_put_TT1808"/>
</dbReference>
<dbReference type="PANTHER" id="PTHR34107:SF2">
    <property type="entry name" value="SLL0888 PROTEIN"/>
    <property type="match status" value="1"/>
</dbReference>
<protein>
    <submittedName>
        <fullName evidence="3">Uncharacterized protein conserved in cyanobacteria</fullName>
    </submittedName>
</protein>
<gene>
    <name evidence="3" type="ORF">HLUCCA11_05135</name>
</gene>
<evidence type="ECO:0000313" key="4">
    <source>
        <dbReference type="Proteomes" id="UP000050465"/>
    </source>
</evidence>
<dbReference type="PANTHER" id="PTHR34107">
    <property type="entry name" value="SLL0198 PROTEIN-RELATED"/>
    <property type="match status" value="1"/>
</dbReference>
<accession>A0A0P7Z1F6</accession>
<dbReference type="EMBL" id="LJZR01000004">
    <property type="protein sequence ID" value="KPQ36879.1"/>
    <property type="molecule type" value="Genomic_DNA"/>
</dbReference>
<dbReference type="AlphaFoldDB" id="A0A0P7Z1F6"/>